<organism evidence="1 2">
    <name type="scientific">Longispora fulva</name>
    <dbReference type="NCBI Taxonomy" id="619741"/>
    <lineage>
        <taxon>Bacteria</taxon>
        <taxon>Bacillati</taxon>
        <taxon>Actinomycetota</taxon>
        <taxon>Actinomycetes</taxon>
        <taxon>Micromonosporales</taxon>
        <taxon>Micromonosporaceae</taxon>
        <taxon>Longispora</taxon>
    </lineage>
</organism>
<dbReference type="NCBIfam" id="TIGR01509">
    <property type="entry name" value="HAD-SF-IA-v3"/>
    <property type="match status" value="1"/>
</dbReference>
<keyword evidence="1" id="KW-0378">Hydrolase</keyword>
<dbReference type="AlphaFoldDB" id="A0A8J7KTK6"/>
<dbReference type="Gene3D" id="1.10.150.240">
    <property type="entry name" value="Putative phosphatase, domain 2"/>
    <property type="match status" value="1"/>
</dbReference>
<dbReference type="CDD" id="cd07505">
    <property type="entry name" value="HAD_BPGM-like"/>
    <property type="match status" value="1"/>
</dbReference>
<dbReference type="Gene3D" id="3.40.50.1000">
    <property type="entry name" value="HAD superfamily/HAD-like"/>
    <property type="match status" value="1"/>
</dbReference>
<dbReference type="PANTHER" id="PTHR43481">
    <property type="entry name" value="FRUCTOSE-1-PHOSPHATE PHOSPHATASE"/>
    <property type="match status" value="1"/>
</dbReference>
<dbReference type="InterPro" id="IPR051806">
    <property type="entry name" value="HAD-like_SPP"/>
</dbReference>
<sequence>MRLMHAELGWPLRTAPASAVWVERRVAELLSTGTRWRPGAVELLAELRAAGVPTALVTATRRCVVSRIPGLVGFTVVVCGDDVAQSKPHPEPYRAAIRSLGVPAGGCVAVEDTVIGATSAAGAGCAVLLAAEEPVPGYSWTESLHGVDAEYLRRLLPRPA</sequence>
<dbReference type="InterPro" id="IPR023198">
    <property type="entry name" value="PGP-like_dom2"/>
</dbReference>
<dbReference type="Proteomes" id="UP000622552">
    <property type="component" value="Unassembled WGS sequence"/>
</dbReference>
<reference evidence="1" key="1">
    <citation type="submission" date="2020-11" db="EMBL/GenBank/DDBJ databases">
        <title>Sequencing the genomes of 1000 actinobacteria strains.</title>
        <authorList>
            <person name="Klenk H.-P."/>
        </authorList>
    </citation>
    <scope>NUCLEOTIDE SEQUENCE</scope>
    <source>
        <strain evidence="1">DSM 45356</strain>
    </source>
</reference>
<dbReference type="InterPro" id="IPR023214">
    <property type="entry name" value="HAD_sf"/>
</dbReference>
<dbReference type="EMBL" id="JADOUF010000001">
    <property type="protein sequence ID" value="MBG6140847.1"/>
    <property type="molecule type" value="Genomic_DNA"/>
</dbReference>
<protein>
    <submittedName>
        <fullName evidence="1">HAD superfamily hydrolase (TIGR01509 family)</fullName>
    </submittedName>
</protein>
<evidence type="ECO:0000313" key="2">
    <source>
        <dbReference type="Proteomes" id="UP000622552"/>
    </source>
</evidence>
<name>A0A8J7KTK6_9ACTN</name>
<proteinExistence type="predicted"/>
<dbReference type="InterPro" id="IPR006439">
    <property type="entry name" value="HAD-SF_hydro_IA"/>
</dbReference>
<dbReference type="GO" id="GO:0050308">
    <property type="term" value="F:sugar-phosphatase activity"/>
    <property type="evidence" value="ECO:0007669"/>
    <property type="project" value="TreeGrafter"/>
</dbReference>
<comment type="caution">
    <text evidence="1">The sequence shown here is derived from an EMBL/GenBank/DDBJ whole genome shotgun (WGS) entry which is preliminary data.</text>
</comment>
<dbReference type="SUPFAM" id="SSF56784">
    <property type="entry name" value="HAD-like"/>
    <property type="match status" value="1"/>
</dbReference>
<dbReference type="Pfam" id="PF00702">
    <property type="entry name" value="Hydrolase"/>
    <property type="match status" value="1"/>
</dbReference>
<accession>A0A8J7KTK6</accession>
<keyword evidence="2" id="KW-1185">Reference proteome</keyword>
<dbReference type="InterPro" id="IPR036412">
    <property type="entry name" value="HAD-like_sf"/>
</dbReference>
<gene>
    <name evidence="1" type="ORF">IW245_007041</name>
</gene>
<dbReference type="PANTHER" id="PTHR43481:SF4">
    <property type="entry name" value="GLYCEROL-1-PHOSPHATE PHOSPHOHYDROLASE 1-RELATED"/>
    <property type="match status" value="1"/>
</dbReference>
<evidence type="ECO:0000313" key="1">
    <source>
        <dbReference type="EMBL" id="MBG6140847.1"/>
    </source>
</evidence>